<dbReference type="Gene3D" id="1.10.1900.10">
    <property type="entry name" value="c-terminal domain of poly(a) binding protein"/>
    <property type="match status" value="1"/>
</dbReference>
<keyword evidence="10" id="KW-0539">Nucleus</keyword>
<dbReference type="EMBL" id="JAEPRE010000093">
    <property type="protein sequence ID" value="KAG2232979.1"/>
    <property type="molecule type" value="Genomic_DNA"/>
</dbReference>
<dbReference type="InterPro" id="IPR035979">
    <property type="entry name" value="RBD_domain_sf"/>
</dbReference>
<evidence type="ECO:0000256" key="12">
    <source>
        <dbReference type="RuleBase" id="RU362004"/>
    </source>
</evidence>
<feature type="domain" description="PABC" evidence="15">
    <location>
        <begin position="525"/>
        <end position="602"/>
    </location>
</feature>
<comment type="subcellular location">
    <subcellularLocation>
        <location evidence="2 12">Cytoplasm</location>
    </subcellularLocation>
    <subcellularLocation>
        <location evidence="1">Nucleus</location>
    </subcellularLocation>
</comment>
<comment type="similarity">
    <text evidence="3 12">Belongs to the polyadenylate-binding protein type-1 family.</text>
</comment>
<dbReference type="CDD" id="cd12380">
    <property type="entry name" value="RRM3_I_PABPs"/>
    <property type="match status" value="1"/>
</dbReference>
<dbReference type="InterPro" id="IPR036053">
    <property type="entry name" value="PABP-dom"/>
</dbReference>
<organism evidence="16 17">
    <name type="scientific">Thamnidium elegans</name>
    <dbReference type="NCBI Taxonomy" id="101142"/>
    <lineage>
        <taxon>Eukaryota</taxon>
        <taxon>Fungi</taxon>
        <taxon>Fungi incertae sedis</taxon>
        <taxon>Mucoromycota</taxon>
        <taxon>Mucoromycotina</taxon>
        <taxon>Mucoromycetes</taxon>
        <taxon>Mucorales</taxon>
        <taxon>Mucorineae</taxon>
        <taxon>Mucoraceae</taxon>
        <taxon>Thamnidium</taxon>
    </lineage>
</organism>
<dbReference type="NCBIfam" id="TIGR01628">
    <property type="entry name" value="PABP-1234"/>
    <property type="match status" value="1"/>
</dbReference>
<dbReference type="InterPro" id="IPR000504">
    <property type="entry name" value="RRM_dom"/>
</dbReference>
<evidence type="ECO:0000259" key="15">
    <source>
        <dbReference type="PROSITE" id="PS51309"/>
    </source>
</evidence>
<evidence type="ECO:0000256" key="4">
    <source>
        <dbReference type="ARBA" id="ARBA00022448"/>
    </source>
</evidence>
<feature type="domain" description="RRM" evidence="14">
    <location>
        <begin position="208"/>
        <end position="285"/>
    </location>
</feature>
<keyword evidence="5 12" id="KW-0963">Cytoplasm</keyword>
<feature type="region of interest" description="Disordered" evidence="13">
    <location>
        <begin position="1"/>
        <end position="42"/>
    </location>
</feature>
<gene>
    <name evidence="16" type="ORF">INT48_001042</name>
</gene>
<comment type="caution">
    <text evidence="16">The sequence shown here is derived from an EMBL/GenBank/DDBJ whole genome shotgun (WGS) entry which is preliminary data.</text>
</comment>
<dbReference type="Proteomes" id="UP000613177">
    <property type="component" value="Unassembled WGS sequence"/>
</dbReference>
<dbReference type="InterPro" id="IPR002004">
    <property type="entry name" value="PABP_HYD_C"/>
</dbReference>
<dbReference type="InterPro" id="IPR045305">
    <property type="entry name" value="RRM2_I_PABPs"/>
</dbReference>
<dbReference type="FunFam" id="3.30.70.330:FF:000520">
    <property type="entry name" value="Polyadenylate-binding protein"/>
    <property type="match status" value="1"/>
</dbReference>
<dbReference type="FunFam" id="3.30.70.330:FF:000441">
    <property type="entry name" value="Polyadenylate-binding protein"/>
    <property type="match status" value="1"/>
</dbReference>
<accession>A0A8H7SLW9</accession>
<dbReference type="FunFam" id="1.10.1900.10:FF:000004">
    <property type="entry name" value="Polyadenylate-binding protein"/>
    <property type="match status" value="1"/>
</dbReference>
<proteinExistence type="inferred from homology"/>
<feature type="compositionally biased region" description="Pro residues" evidence="13">
    <location>
        <begin position="471"/>
        <end position="489"/>
    </location>
</feature>
<dbReference type="Pfam" id="PF00658">
    <property type="entry name" value="MLLE"/>
    <property type="match status" value="1"/>
</dbReference>
<feature type="region of interest" description="Disordered" evidence="13">
    <location>
        <begin position="433"/>
        <end position="527"/>
    </location>
</feature>
<dbReference type="CDD" id="cd12381">
    <property type="entry name" value="RRM4_I_PABPs"/>
    <property type="match status" value="1"/>
</dbReference>
<sequence length="607" mass="68133">MSSPTEQQQQQQQQPQPEQLVQQQPIQGISPQPTAAPSPSASLYVGELDPSVTEAMLFEMFNMIGPVASIRVCRDAVTRRTERALESLNYSLIKGRACRIMWSQRDPALRKTGNGNIFIKNLDPTIDNKALHDTFSAFGNILSCKIAQDEESKSKGYGFVHYETEEAADNAIKHVNGMLLNDRKVYVGHHIPRKERQSKIEEIRSHFTNVYVKNLSLDVDDDELSAMFGKFGPITSAVITRDNEGKSRGFGFVNFEDHDDAYNAVEALNETEHHGQQLYVSRAQKKNEREEELRHQYEQAKLEKLSKYQGVNLYVKNLDDDVDDDRIRQEFSVYGVITSAKIMRDEKTGTSRGFGFVCFSSPEEATRAVTEMNGRMLGSKPIYVALAQRKEVRRSQLEIQMAQRNQMRVMGMGGVGGQPGYMPGAPMFYAPPGGFMPQQGQRPVFPQGNMMPRPRWAQQQQQQQQQQQGYPPQPMPQGYPPMQRPPRGPRPSRGGASRGGHRGGRPGEMHQQEGEVAGNDFDGEPKPLTASALAAAAPEVQKQMLGERLYPLISAQEPEYAGKITGMLLEMDNTELLHLVEDKESLHSKVQEAMEVLKQHLATRDSE</sequence>
<evidence type="ECO:0000256" key="11">
    <source>
        <dbReference type="PROSITE-ProRule" id="PRU00176"/>
    </source>
</evidence>
<evidence type="ECO:0000256" key="6">
    <source>
        <dbReference type="ARBA" id="ARBA00022664"/>
    </source>
</evidence>
<dbReference type="Pfam" id="PF00076">
    <property type="entry name" value="RRM_1"/>
    <property type="match status" value="4"/>
</dbReference>
<dbReference type="InterPro" id="IPR006515">
    <property type="entry name" value="PABP_1234"/>
</dbReference>
<dbReference type="SMART" id="SM00361">
    <property type="entry name" value="RRM_1"/>
    <property type="match status" value="3"/>
</dbReference>
<dbReference type="SMART" id="SM00517">
    <property type="entry name" value="PolyA"/>
    <property type="match status" value="1"/>
</dbReference>
<feature type="domain" description="RRM" evidence="14">
    <location>
        <begin position="115"/>
        <end position="192"/>
    </location>
</feature>
<feature type="domain" description="RRM" evidence="14">
    <location>
        <begin position="311"/>
        <end position="389"/>
    </location>
</feature>
<feature type="compositionally biased region" description="Low complexity" evidence="13">
    <location>
        <begin position="7"/>
        <end position="42"/>
    </location>
</feature>
<dbReference type="SUPFAM" id="SSF63570">
    <property type="entry name" value="PABC (PABP) domain"/>
    <property type="match status" value="1"/>
</dbReference>
<keyword evidence="6" id="KW-0507">mRNA processing</keyword>
<reference evidence="16" key="1">
    <citation type="submission" date="2021-01" db="EMBL/GenBank/DDBJ databases">
        <title>Metabolic potential, ecology and presence of endohyphal bacteria is reflected in genomic diversity of Mucoromycotina.</title>
        <authorList>
            <person name="Muszewska A."/>
            <person name="Okrasinska A."/>
            <person name="Steczkiewicz K."/>
            <person name="Drgas O."/>
            <person name="Orlowska M."/>
            <person name="Perlinska-Lenart U."/>
            <person name="Aleksandrzak-Piekarczyk T."/>
            <person name="Szatraj K."/>
            <person name="Zielenkiewicz U."/>
            <person name="Pilsyk S."/>
            <person name="Malc E."/>
            <person name="Mieczkowski P."/>
            <person name="Kruszewska J.S."/>
            <person name="Biernat P."/>
            <person name="Pawlowska J."/>
        </authorList>
    </citation>
    <scope>NUCLEOTIDE SEQUENCE</scope>
    <source>
        <strain evidence="16">WA0000018081</strain>
    </source>
</reference>
<dbReference type="GO" id="GO:0005737">
    <property type="term" value="C:cytoplasm"/>
    <property type="evidence" value="ECO:0007669"/>
    <property type="project" value="UniProtKB-SubCell"/>
</dbReference>
<dbReference type="GO" id="GO:0051028">
    <property type="term" value="P:mRNA transport"/>
    <property type="evidence" value="ECO:0007669"/>
    <property type="project" value="UniProtKB-KW"/>
</dbReference>
<keyword evidence="17" id="KW-1185">Reference proteome</keyword>
<evidence type="ECO:0000256" key="3">
    <source>
        <dbReference type="ARBA" id="ARBA00008557"/>
    </source>
</evidence>
<dbReference type="PROSITE" id="PS51309">
    <property type="entry name" value="PABC"/>
    <property type="match status" value="1"/>
</dbReference>
<evidence type="ECO:0000256" key="9">
    <source>
        <dbReference type="ARBA" id="ARBA00022884"/>
    </source>
</evidence>
<dbReference type="Gene3D" id="3.30.70.330">
    <property type="match status" value="4"/>
</dbReference>
<evidence type="ECO:0000256" key="7">
    <source>
        <dbReference type="ARBA" id="ARBA00022737"/>
    </source>
</evidence>
<evidence type="ECO:0000313" key="17">
    <source>
        <dbReference type="Proteomes" id="UP000613177"/>
    </source>
</evidence>
<dbReference type="AlphaFoldDB" id="A0A8H7SLW9"/>
<dbReference type="InterPro" id="IPR012677">
    <property type="entry name" value="Nucleotide-bd_a/b_plait_sf"/>
</dbReference>
<dbReference type="GO" id="GO:0005634">
    <property type="term" value="C:nucleus"/>
    <property type="evidence" value="ECO:0007669"/>
    <property type="project" value="UniProtKB-SubCell"/>
</dbReference>
<dbReference type="PROSITE" id="PS50102">
    <property type="entry name" value="RRM"/>
    <property type="match status" value="4"/>
</dbReference>
<dbReference type="InterPro" id="IPR003954">
    <property type="entry name" value="RRM_euk-type"/>
</dbReference>
<evidence type="ECO:0000256" key="2">
    <source>
        <dbReference type="ARBA" id="ARBA00004496"/>
    </source>
</evidence>
<dbReference type="PANTHER" id="PTHR24012">
    <property type="entry name" value="RNA BINDING PROTEIN"/>
    <property type="match status" value="1"/>
</dbReference>
<dbReference type="SMART" id="SM00360">
    <property type="entry name" value="RRM"/>
    <property type="match status" value="4"/>
</dbReference>
<keyword evidence="4" id="KW-0813">Transport</keyword>
<evidence type="ECO:0000313" key="16">
    <source>
        <dbReference type="EMBL" id="KAG2232979.1"/>
    </source>
</evidence>
<evidence type="ECO:0000259" key="14">
    <source>
        <dbReference type="PROSITE" id="PS50102"/>
    </source>
</evidence>
<dbReference type="SUPFAM" id="SSF54928">
    <property type="entry name" value="RNA-binding domain, RBD"/>
    <property type="match status" value="2"/>
</dbReference>
<protein>
    <recommendedName>
        <fullName evidence="12">Polyadenylate-binding protein</fullName>
        <shortName evidence="12">PABP</shortName>
    </recommendedName>
</protein>
<comment type="function">
    <text evidence="12">Binds the poly(A) tail of mRNA.</text>
</comment>
<evidence type="ECO:0000256" key="13">
    <source>
        <dbReference type="SAM" id="MobiDB-lite"/>
    </source>
</evidence>
<keyword evidence="8" id="KW-0509">mRNA transport</keyword>
<evidence type="ECO:0000256" key="1">
    <source>
        <dbReference type="ARBA" id="ARBA00004123"/>
    </source>
</evidence>
<dbReference type="GO" id="GO:0003723">
    <property type="term" value="F:RNA binding"/>
    <property type="evidence" value="ECO:0007669"/>
    <property type="project" value="UniProtKB-UniRule"/>
</dbReference>
<feature type="domain" description="RRM" evidence="14">
    <location>
        <begin position="41"/>
        <end position="105"/>
    </location>
</feature>
<name>A0A8H7SLW9_9FUNG</name>
<evidence type="ECO:0000256" key="5">
    <source>
        <dbReference type="ARBA" id="ARBA00022490"/>
    </source>
</evidence>
<keyword evidence="9 11" id="KW-0694">RNA-binding</keyword>
<dbReference type="FunFam" id="3.30.70.330:FF:000003">
    <property type="entry name" value="Polyadenylate-binding protein"/>
    <property type="match status" value="1"/>
</dbReference>
<evidence type="ECO:0000256" key="8">
    <source>
        <dbReference type="ARBA" id="ARBA00022816"/>
    </source>
</evidence>
<feature type="compositionally biased region" description="Low complexity" evidence="13">
    <location>
        <begin position="452"/>
        <end position="470"/>
    </location>
</feature>
<dbReference type="CDD" id="cd12379">
    <property type="entry name" value="RRM2_I_PABPs"/>
    <property type="match status" value="1"/>
</dbReference>
<evidence type="ECO:0000256" key="10">
    <source>
        <dbReference type="ARBA" id="ARBA00023242"/>
    </source>
</evidence>
<keyword evidence="7" id="KW-0677">Repeat</keyword>
<dbReference type="GO" id="GO:0006397">
    <property type="term" value="P:mRNA processing"/>
    <property type="evidence" value="ECO:0007669"/>
    <property type="project" value="UniProtKB-KW"/>
</dbReference>